<evidence type="ECO:0000259" key="7">
    <source>
        <dbReference type="PROSITE" id="PS50109"/>
    </source>
</evidence>
<dbReference type="SUPFAM" id="SSF55874">
    <property type="entry name" value="ATPase domain of HSP90 chaperone/DNA topoisomerase II/histidine kinase"/>
    <property type="match status" value="1"/>
</dbReference>
<dbReference type="InterPro" id="IPR003594">
    <property type="entry name" value="HATPase_dom"/>
</dbReference>
<dbReference type="InterPro" id="IPR036890">
    <property type="entry name" value="HATPase_C_sf"/>
</dbReference>
<feature type="region of interest" description="Disordered" evidence="6">
    <location>
        <begin position="50"/>
        <end position="94"/>
    </location>
</feature>
<evidence type="ECO:0000256" key="5">
    <source>
        <dbReference type="ARBA" id="ARBA00023012"/>
    </source>
</evidence>
<gene>
    <name evidence="8" type="ORF">SAMN06264365_13625</name>
</gene>
<evidence type="ECO:0000313" key="9">
    <source>
        <dbReference type="Proteomes" id="UP000198415"/>
    </source>
</evidence>
<keyword evidence="3" id="KW-0808">Transferase</keyword>
<dbReference type="PANTHER" id="PTHR43711:SF1">
    <property type="entry name" value="HISTIDINE KINASE 1"/>
    <property type="match status" value="1"/>
</dbReference>
<dbReference type="GO" id="GO:0004673">
    <property type="term" value="F:protein histidine kinase activity"/>
    <property type="evidence" value="ECO:0007669"/>
    <property type="project" value="UniProtKB-EC"/>
</dbReference>
<comment type="catalytic activity">
    <reaction evidence="1">
        <text>ATP + protein L-histidine = ADP + protein N-phospho-L-histidine.</text>
        <dbReference type="EC" id="2.7.13.3"/>
    </reaction>
</comment>
<dbReference type="Gene3D" id="3.30.565.10">
    <property type="entry name" value="Histidine kinase-like ATPase, C-terminal domain"/>
    <property type="match status" value="1"/>
</dbReference>
<evidence type="ECO:0000256" key="4">
    <source>
        <dbReference type="ARBA" id="ARBA00022777"/>
    </source>
</evidence>
<dbReference type="InterPro" id="IPR050736">
    <property type="entry name" value="Sensor_HK_Regulatory"/>
</dbReference>
<dbReference type="PROSITE" id="PS50109">
    <property type="entry name" value="HIS_KIN"/>
    <property type="match status" value="1"/>
</dbReference>
<accession>A0A239JLP9</accession>
<proteinExistence type="predicted"/>
<dbReference type="AlphaFoldDB" id="A0A239JLP9"/>
<keyword evidence="4 8" id="KW-0418">Kinase</keyword>
<reference evidence="8 9" key="1">
    <citation type="submission" date="2017-06" db="EMBL/GenBank/DDBJ databases">
        <authorList>
            <person name="Kim H.J."/>
            <person name="Triplett B.A."/>
        </authorList>
    </citation>
    <scope>NUCLEOTIDE SEQUENCE [LARGE SCALE GENOMIC DNA]</scope>
    <source>
        <strain evidence="8 9">DSM 43151</strain>
    </source>
</reference>
<dbReference type="EC" id="2.7.13.3" evidence="2"/>
<evidence type="ECO:0000256" key="6">
    <source>
        <dbReference type="SAM" id="MobiDB-lite"/>
    </source>
</evidence>
<dbReference type="InterPro" id="IPR005467">
    <property type="entry name" value="His_kinase_dom"/>
</dbReference>
<dbReference type="EMBL" id="FZNR01000036">
    <property type="protein sequence ID" value="SNT06472.1"/>
    <property type="molecule type" value="Genomic_DNA"/>
</dbReference>
<evidence type="ECO:0000256" key="3">
    <source>
        <dbReference type="ARBA" id="ARBA00022679"/>
    </source>
</evidence>
<protein>
    <recommendedName>
        <fullName evidence="2">histidine kinase</fullName>
        <ecNumber evidence="2">2.7.13.3</ecNumber>
    </recommendedName>
</protein>
<dbReference type="InterPro" id="IPR004358">
    <property type="entry name" value="Sig_transdc_His_kin-like_C"/>
</dbReference>
<dbReference type="GO" id="GO:0000160">
    <property type="term" value="P:phosphorelay signal transduction system"/>
    <property type="evidence" value="ECO:0007669"/>
    <property type="project" value="UniProtKB-KW"/>
</dbReference>
<evidence type="ECO:0000256" key="2">
    <source>
        <dbReference type="ARBA" id="ARBA00012438"/>
    </source>
</evidence>
<dbReference type="PANTHER" id="PTHR43711">
    <property type="entry name" value="TWO-COMPONENT HISTIDINE KINASE"/>
    <property type="match status" value="1"/>
</dbReference>
<keyword evidence="9" id="KW-1185">Reference proteome</keyword>
<dbReference type="Pfam" id="PF02518">
    <property type="entry name" value="HATPase_c"/>
    <property type="match status" value="1"/>
</dbReference>
<dbReference type="Proteomes" id="UP000198415">
    <property type="component" value="Unassembled WGS sequence"/>
</dbReference>
<evidence type="ECO:0000313" key="8">
    <source>
        <dbReference type="EMBL" id="SNT06472.1"/>
    </source>
</evidence>
<keyword evidence="5" id="KW-0902">Two-component regulatory system</keyword>
<organism evidence="8 9">
    <name type="scientific">Actinoplanes regularis</name>
    <dbReference type="NCBI Taxonomy" id="52697"/>
    <lineage>
        <taxon>Bacteria</taxon>
        <taxon>Bacillati</taxon>
        <taxon>Actinomycetota</taxon>
        <taxon>Actinomycetes</taxon>
        <taxon>Micromonosporales</taxon>
        <taxon>Micromonosporaceae</taxon>
        <taxon>Actinoplanes</taxon>
    </lineage>
</organism>
<evidence type="ECO:0000256" key="1">
    <source>
        <dbReference type="ARBA" id="ARBA00000085"/>
    </source>
</evidence>
<sequence length="94" mass="9873">MIALEVRRLQGTAPRCPVRPSGRLGRPGRGYAGTGLGLAICKRTVERHGGTITATENPGGGTRFTFTLPAEPGTGHRDRPWPSTGTPEPELAAV</sequence>
<feature type="domain" description="Histidine kinase" evidence="7">
    <location>
        <begin position="26"/>
        <end position="72"/>
    </location>
</feature>
<name>A0A239JLP9_9ACTN</name>
<dbReference type="PRINTS" id="PR00344">
    <property type="entry name" value="BCTRLSENSOR"/>
</dbReference>